<evidence type="ECO:0000256" key="4">
    <source>
        <dbReference type="ARBA" id="ARBA00022989"/>
    </source>
</evidence>
<accession>A0A401P0C9</accession>
<keyword evidence="3 6" id="KW-0812">Transmembrane</keyword>
<dbReference type="InterPro" id="IPR019402">
    <property type="entry name" value="CWH43_N"/>
</dbReference>
<dbReference type="Proteomes" id="UP000288216">
    <property type="component" value="Unassembled WGS sequence"/>
</dbReference>
<feature type="transmembrane region" description="Helical" evidence="6">
    <location>
        <begin position="42"/>
        <end position="62"/>
    </location>
</feature>
<sequence>MFFLIFTINVCNEFCYVQSNIKALAAESESCDTGTTPPERCIFGFMMSISGFLGVVTIYVRYKQVETLNQGDGHSINKLNRTSLVLGLISCLGLCIVANFQVMIHLHGASE</sequence>
<evidence type="ECO:0000313" key="8">
    <source>
        <dbReference type="EMBL" id="GCB66557.1"/>
    </source>
</evidence>
<comment type="similarity">
    <text evidence="2">Belongs to the DRAM/TMEM150 family.</text>
</comment>
<evidence type="ECO:0000256" key="5">
    <source>
        <dbReference type="ARBA" id="ARBA00023136"/>
    </source>
</evidence>
<protein>
    <recommendedName>
        <fullName evidence="7">CWH43-like N-terminal domain-containing protein</fullName>
    </recommendedName>
</protein>
<dbReference type="EMBL" id="BFAA01008303">
    <property type="protein sequence ID" value="GCB66557.1"/>
    <property type="molecule type" value="Genomic_DNA"/>
</dbReference>
<proteinExistence type="inferred from homology"/>
<dbReference type="GO" id="GO:0005764">
    <property type="term" value="C:lysosome"/>
    <property type="evidence" value="ECO:0007669"/>
    <property type="project" value="TreeGrafter"/>
</dbReference>
<organism evidence="8 9">
    <name type="scientific">Scyliorhinus torazame</name>
    <name type="common">Cloudy catshark</name>
    <name type="synonym">Catulus torazame</name>
    <dbReference type="NCBI Taxonomy" id="75743"/>
    <lineage>
        <taxon>Eukaryota</taxon>
        <taxon>Metazoa</taxon>
        <taxon>Chordata</taxon>
        <taxon>Craniata</taxon>
        <taxon>Vertebrata</taxon>
        <taxon>Chondrichthyes</taxon>
        <taxon>Elasmobranchii</taxon>
        <taxon>Galeomorphii</taxon>
        <taxon>Galeoidea</taxon>
        <taxon>Carcharhiniformes</taxon>
        <taxon>Scyliorhinidae</taxon>
        <taxon>Scyliorhinus</taxon>
    </lineage>
</organism>
<dbReference type="GO" id="GO:0012505">
    <property type="term" value="C:endomembrane system"/>
    <property type="evidence" value="ECO:0007669"/>
    <property type="project" value="UniProtKB-SubCell"/>
</dbReference>
<evidence type="ECO:0000256" key="1">
    <source>
        <dbReference type="ARBA" id="ARBA00004127"/>
    </source>
</evidence>
<keyword evidence="9" id="KW-1185">Reference proteome</keyword>
<evidence type="ECO:0000259" key="7">
    <source>
        <dbReference type="Pfam" id="PF10277"/>
    </source>
</evidence>
<dbReference type="GO" id="GO:0045494">
    <property type="term" value="P:photoreceptor cell maintenance"/>
    <property type="evidence" value="ECO:0007669"/>
    <property type="project" value="TreeGrafter"/>
</dbReference>
<dbReference type="Pfam" id="PF10277">
    <property type="entry name" value="Frag1"/>
    <property type="match status" value="1"/>
</dbReference>
<reference evidence="8 9" key="1">
    <citation type="journal article" date="2018" name="Nat. Ecol. Evol.">
        <title>Shark genomes provide insights into elasmobranch evolution and the origin of vertebrates.</title>
        <authorList>
            <person name="Hara Y"/>
            <person name="Yamaguchi K"/>
            <person name="Onimaru K"/>
            <person name="Kadota M"/>
            <person name="Koyanagi M"/>
            <person name="Keeley SD"/>
            <person name="Tatsumi K"/>
            <person name="Tanaka K"/>
            <person name="Motone F"/>
            <person name="Kageyama Y"/>
            <person name="Nozu R"/>
            <person name="Adachi N"/>
            <person name="Nishimura O"/>
            <person name="Nakagawa R"/>
            <person name="Tanegashima C"/>
            <person name="Kiyatake I"/>
            <person name="Matsumoto R"/>
            <person name="Murakumo K"/>
            <person name="Nishida K"/>
            <person name="Terakita A"/>
            <person name="Kuratani S"/>
            <person name="Sato K"/>
            <person name="Hyodo S Kuraku.S."/>
        </authorList>
    </citation>
    <scope>NUCLEOTIDE SEQUENCE [LARGE SCALE GENOMIC DNA]</scope>
</reference>
<keyword evidence="5 6" id="KW-0472">Membrane</keyword>
<feature type="domain" description="CWH43-like N-terminal" evidence="7">
    <location>
        <begin position="32"/>
        <end position="105"/>
    </location>
</feature>
<evidence type="ECO:0000313" key="9">
    <source>
        <dbReference type="Proteomes" id="UP000288216"/>
    </source>
</evidence>
<name>A0A401P0C9_SCYTO</name>
<evidence type="ECO:0000256" key="6">
    <source>
        <dbReference type="SAM" id="Phobius"/>
    </source>
</evidence>
<comment type="subcellular location">
    <subcellularLocation>
        <location evidence="1">Endomembrane system</location>
        <topology evidence="1">Multi-pass membrane protein</topology>
    </subcellularLocation>
</comment>
<dbReference type="PANTHER" id="PTHR21324:SF10">
    <property type="entry name" value="DNA DAMAGE-REGULATED AUTOPHAGY MODULATOR PROTEIN 2"/>
    <property type="match status" value="1"/>
</dbReference>
<dbReference type="OrthoDB" id="191706at2759"/>
<feature type="transmembrane region" description="Helical" evidence="6">
    <location>
        <begin position="83"/>
        <end position="104"/>
    </location>
</feature>
<dbReference type="InterPro" id="IPR050911">
    <property type="entry name" value="DRAM/TMEM150_Autophagy_Mod"/>
</dbReference>
<dbReference type="GO" id="GO:0010506">
    <property type="term" value="P:regulation of autophagy"/>
    <property type="evidence" value="ECO:0007669"/>
    <property type="project" value="TreeGrafter"/>
</dbReference>
<gene>
    <name evidence="8" type="ORF">scyTo_0015011</name>
</gene>
<dbReference type="PANTHER" id="PTHR21324">
    <property type="entry name" value="FASTING-INDUCIBLE INTEGRAL MEMBRANE PROTEIN TM6P1-RELATED"/>
    <property type="match status" value="1"/>
</dbReference>
<evidence type="ECO:0000256" key="3">
    <source>
        <dbReference type="ARBA" id="ARBA00022692"/>
    </source>
</evidence>
<comment type="caution">
    <text evidence="8">The sequence shown here is derived from an EMBL/GenBank/DDBJ whole genome shotgun (WGS) entry which is preliminary data.</text>
</comment>
<keyword evidence="4 6" id="KW-1133">Transmembrane helix</keyword>
<dbReference type="AlphaFoldDB" id="A0A401P0C9"/>
<evidence type="ECO:0000256" key="2">
    <source>
        <dbReference type="ARBA" id="ARBA00006565"/>
    </source>
</evidence>